<accession>A0ABY4IXP1</accession>
<keyword evidence="2" id="KW-1185">Reference proteome</keyword>
<organism evidence="1 2">
    <name type="scientific">Microbacterium aurugineum</name>
    <dbReference type="NCBI Taxonomy" id="2851642"/>
    <lineage>
        <taxon>Bacteria</taxon>
        <taxon>Bacillati</taxon>
        <taxon>Actinomycetota</taxon>
        <taxon>Actinomycetes</taxon>
        <taxon>Micrococcales</taxon>
        <taxon>Microbacteriaceae</taxon>
        <taxon>Microbacterium</taxon>
    </lineage>
</organism>
<evidence type="ECO:0000313" key="1">
    <source>
        <dbReference type="EMBL" id="UPL16505.1"/>
    </source>
</evidence>
<proteinExistence type="predicted"/>
<evidence type="ECO:0008006" key="3">
    <source>
        <dbReference type="Google" id="ProtNLM"/>
    </source>
</evidence>
<evidence type="ECO:0000313" key="2">
    <source>
        <dbReference type="Proteomes" id="UP000830631"/>
    </source>
</evidence>
<reference evidence="1 2" key="1">
    <citation type="submission" date="2021-06" db="EMBL/GenBank/DDBJ databases">
        <title>Genome-based taxonomic framework of Microbacterium strains isolated from marine environment, the description of four new species and reclassification of four preexisting species.</title>
        <authorList>
            <person name="Lee S.D."/>
            <person name="Kim S.-M."/>
            <person name="Byeon Y.-S."/>
            <person name="Yang H.L."/>
            <person name="Kim I.S."/>
        </authorList>
    </citation>
    <scope>NUCLEOTIDE SEQUENCE [LARGE SCALE GENOMIC DNA]</scope>
    <source>
        <strain evidence="1 2">KSW4-10</strain>
    </source>
</reference>
<protein>
    <recommendedName>
        <fullName evidence="3">Antitoxin Xre/MbcA/ParS-like toxin-binding domain-containing protein</fullName>
    </recommendedName>
</protein>
<dbReference type="RefSeq" id="WP_131494181.1">
    <property type="nucleotide sequence ID" value="NZ_CP078078.1"/>
</dbReference>
<name>A0ABY4IXP1_9MICO</name>
<dbReference type="EMBL" id="CP078078">
    <property type="protein sequence ID" value="UPL16505.1"/>
    <property type="molecule type" value="Genomic_DNA"/>
</dbReference>
<sequence length="128" mass="13944">MSATIEATKLAAFNDSIRQGVPQIVSDLRERLGAKLVAYIANVTETRAVRSWADGDRMPTANTERRLRLAFQVATLIDRSEGDGVAATWFQGMNPQLGDLSPARVLHEDRTDEGMARVLNAAKSFVGA</sequence>
<gene>
    <name evidence="1" type="ORF">KV397_01410</name>
</gene>
<dbReference type="Proteomes" id="UP000830631">
    <property type="component" value="Chromosome"/>
</dbReference>